<evidence type="ECO:0000259" key="10">
    <source>
        <dbReference type="PROSITE" id="PS50929"/>
    </source>
</evidence>
<dbReference type="InterPro" id="IPR039421">
    <property type="entry name" value="Type_1_exporter"/>
</dbReference>
<dbReference type="InterPro" id="IPR036640">
    <property type="entry name" value="ABC1_TM_sf"/>
</dbReference>
<dbReference type="PANTHER" id="PTHR24221">
    <property type="entry name" value="ATP-BINDING CASSETTE SUB-FAMILY B"/>
    <property type="match status" value="1"/>
</dbReference>
<dbReference type="EMBL" id="JBHRUG010000002">
    <property type="protein sequence ID" value="MFC3282383.1"/>
    <property type="molecule type" value="Genomic_DNA"/>
</dbReference>
<accession>A0ABV7LK47</accession>
<dbReference type="Gene3D" id="1.20.1560.10">
    <property type="entry name" value="ABC transporter type 1, transmembrane domain"/>
    <property type="match status" value="1"/>
</dbReference>
<dbReference type="SUPFAM" id="SSF90123">
    <property type="entry name" value="ABC transporter transmembrane region"/>
    <property type="match status" value="1"/>
</dbReference>
<evidence type="ECO:0000256" key="5">
    <source>
        <dbReference type="ARBA" id="ARBA00022989"/>
    </source>
</evidence>
<feature type="transmembrane region" description="Helical" evidence="8">
    <location>
        <begin position="21"/>
        <end position="46"/>
    </location>
</feature>
<keyword evidence="6 8" id="KW-0472">Membrane</keyword>
<dbReference type="CDD" id="cd18586">
    <property type="entry name" value="ABC_6TM_PrtD_like"/>
    <property type="match status" value="1"/>
</dbReference>
<dbReference type="PROSITE" id="PS50893">
    <property type="entry name" value="ABC_TRANSPORTER_2"/>
    <property type="match status" value="1"/>
</dbReference>
<comment type="subcellular location">
    <subcellularLocation>
        <location evidence="1">Cell membrane</location>
        <topology evidence="1">Multi-pass membrane protein</topology>
    </subcellularLocation>
</comment>
<feature type="domain" description="ABC transmembrane type-1" evidence="10">
    <location>
        <begin position="24"/>
        <end position="299"/>
    </location>
</feature>
<proteinExistence type="predicted"/>
<dbReference type="SUPFAM" id="SSF52540">
    <property type="entry name" value="P-loop containing nucleoside triphosphate hydrolases"/>
    <property type="match status" value="1"/>
</dbReference>
<evidence type="ECO:0000256" key="7">
    <source>
        <dbReference type="SAM" id="MobiDB-lite"/>
    </source>
</evidence>
<evidence type="ECO:0000259" key="9">
    <source>
        <dbReference type="PROSITE" id="PS50893"/>
    </source>
</evidence>
<organism evidence="11 12">
    <name type="scientific">Litchfieldella rifensis</name>
    <dbReference type="NCBI Taxonomy" id="762643"/>
    <lineage>
        <taxon>Bacteria</taxon>
        <taxon>Pseudomonadati</taxon>
        <taxon>Pseudomonadota</taxon>
        <taxon>Gammaproteobacteria</taxon>
        <taxon>Oceanospirillales</taxon>
        <taxon>Halomonadaceae</taxon>
        <taxon>Litchfieldella</taxon>
    </lineage>
</organism>
<reference evidence="12" key="1">
    <citation type="journal article" date="2019" name="Int. J. Syst. Evol. Microbiol.">
        <title>The Global Catalogue of Microorganisms (GCM) 10K type strain sequencing project: providing services to taxonomists for standard genome sequencing and annotation.</title>
        <authorList>
            <consortium name="The Broad Institute Genomics Platform"/>
            <consortium name="The Broad Institute Genome Sequencing Center for Infectious Disease"/>
            <person name="Wu L."/>
            <person name="Ma J."/>
        </authorList>
    </citation>
    <scope>NUCLEOTIDE SEQUENCE [LARGE SCALE GENOMIC DNA]</scope>
    <source>
        <strain evidence="12">CECT 7698</strain>
    </source>
</reference>
<dbReference type="PANTHER" id="PTHR24221:SF248">
    <property type="entry name" value="ABC TRANSPORTER TRANSMEMBRANE REGION"/>
    <property type="match status" value="1"/>
</dbReference>
<name>A0ABV7LK47_9GAMM</name>
<dbReference type="InterPro" id="IPR027417">
    <property type="entry name" value="P-loop_NTPase"/>
</dbReference>
<feature type="region of interest" description="Disordered" evidence="7">
    <location>
        <begin position="563"/>
        <end position="594"/>
    </location>
</feature>
<keyword evidence="12" id="KW-1185">Reference proteome</keyword>
<keyword evidence="2 8" id="KW-0812">Transmembrane</keyword>
<dbReference type="PROSITE" id="PS00211">
    <property type="entry name" value="ABC_TRANSPORTER_1"/>
    <property type="match status" value="1"/>
</dbReference>
<evidence type="ECO:0000313" key="11">
    <source>
        <dbReference type="EMBL" id="MFC3282383.1"/>
    </source>
</evidence>
<dbReference type="RefSeq" id="WP_386771077.1">
    <property type="nucleotide sequence ID" value="NZ_JBHRUG010000002.1"/>
</dbReference>
<feature type="transmembrane region" description="Helical" evidence="8">
    <location>
        <begin position="127"/>
        <end position="148"/>
    </location>
</feature>
<feature type="domain" description="ABC transporter" evidence="9">
    <location>
        <begin position="330"/>
        <end position="565"/>
    </location>
</feature>
<dbReference type="InterPro" id="IPR011527">
    <property type="entry name" value="ABC1_TM_dom"/>
</dbReference>
<dbReference type="InterPro" id="IPR003593">
    <property type="entry name" value="AAA+_ATPase"/>
</dbReference>
<evidence type="ECO:0000256" key="2">
    <source>
        <dbReference type="ARBA" id="ARBA00022692"/>
    </source>
</evidence>
<keyword evidence="5 8" id="KW-1133">Transmembrane helix</keyword>
<dbReference type="InterPro" id="IPR010128">
    <property type="entry name" value="ATPase_T1SS_PrtD-like"/>
</dbReference>
<evidence type="ECO:0000313" key="12">
    <source>
        <dbReference type="Proteomes" id="UP001595579"/>
    </source>
</evidence>
<keyword evidence="4" id="KW-0067">ATP-binding</keyword>
<dbReference type="SMART" id="SM00382">
    <property type="entry name" value="AAA"/>
    <property type="match status" value="1"/>
</dbReference>
<comment type="caution">
    <text evidence="11">The sequence shown here is derived from an EMBL/GenBank/DDBJ whole genome shotgun (WGS) entry which is preliminary data.</text>
</comment>
<sequence>MTSDNDLTELQRAMKACRHSFFSVAGFSLFINLLMLTPAFYMLQVYDRVIPTGSEETLLMLTLVVILLLTIMGGLELVRSRLLVRVGNRLDSLVSARLYRAMCRHSLDVGGRQTAQPLDDLRTVRQFLSGNGLFAFFDAPWVPIYLGLLFLFNVWFGVFATCAGAVLLALALANEKVTRTLLAEASDEHIQAQALANGNLRNAEVLHAMGMLPGIMRRWATKHHASLVKQSRASDRAGGLSNLSRVLRMLFQSMILGVGALLVLDGSITPGMMIAGSIIMGRALAPIDQMIGSWKGFLGWRDAYQRLDALFAQVPDERRYLSLPAPLGDMAIEDVTVVPPGARQAAIDGVDIRVARGEHVGIVGPSAAGKSTLARALLGIWPCQAGTVRLDGANIDHWNRDELGPHLGYLPQDIELFDGTISENIARFGEVDAEQVVTAATKAGVHDMILRLPDGYDTVIGATSGVLSGGQRQRVGLARALYGNPVVVVLDEPNSNLDEGGERALSQAMQCLKNEGVTLFVISHRHNVLKNVDKLLVLNDGQVSLFGPRDQVIARLTQPQRVRSEAATRSGGGRMAAVGTQGRGGTPPAEGQRE</sequence>
<evidence type="ECO:0000256" key="8">
    <source>
        <dbReference type="SAM" id="Phobius"/>
    </source>
</evidence>
<dbReference type="NCBIfam" id="TIGR01842">
    <property type="entry name" value="type_I_sec_PrtD"/>
    <property type="match status" value="1"/>
</dbReference>
<dbReference type="InterPro" id="IPR017871">
    <property type="entry name" value="ABC_transporter-like_CS"/>
</dbReference>
<dbReference type="Gene3D" id="3.40.50.300">
    <property type="entry name" value="P-loop containing nucleotide triphosphate hydrolases"/>
    <property type="match status" value="1"/>
</dbReference>
<evidence type="ECO:0000256" key="3">
    <source>
        <dbReference type="ARBA" id="ARBA00022741"/>
    </source>
</evidence>
<evidence type="ECO:0000256" key="6">
    <source>
        <dbReference type="ARBA" id="ARBA00023136"/>
    </source>
</evidence>
<evidence type="ECO:0000256" key="4">
    <source>
        <dbReference type="ARBA" id="ARBA00022840"/>
    </source>
</evidence>
<dbReference type="Pfam" id="PF00005">
    <property type="entry name" value="ABC_tran"/>
    <property type="match status" value="1"/>
</dbReference>
<gene>
    <name evidence="11" type="ORF">ACFOEV_02005</name>
</gene>
<dbReference type="InterPro" id="IPR047957">
    <property type="entry name" value="ABC_AprD-like_6TM"/>
</dbReference>
<dbReference type="Pfam" id="PF00664">
    <property type="entry name" value="ABC_membrane"/>
    <property type="match status" value="1"/>
</dbReference>
<dbReference type="Proteomes" id="UP001595579">
    <property type="component" value="Unassembled WGS sequence"/>
</dbReference>
<dbReference type="InterPro" id="IPR003439">
    <property type="entry name" value="ABC_transporter-like_ATP-bd"/>
</dbReference>
<evidence type="ECO:0000256" key="1">
    <source>
        <dbReference type="ARBA" id="ARBA00004651"/>
    </source>
</evidence>
<protein>
    <submittedName>
        <fullName evidence="11">Type I secretion system permease/ATPase</fullName>
    </submittedName>
</protein>
<feature type="transmembrane region" description="Helical" evidence="8">
    <location>
        <begin position="58"/>
        <end position="78"/>
    </location>
</feature>
<dbReference type="PROSITE" id="PS50929">
    <property type="entry name" value="ABC_TM1F"/>
    <property type="match status" value="1"/>
</dbReference>
<feature type="transmembrane region" description="Helical" evidence="8">
    <location>
        <begin position="154"/>
        <end position="173"/>
    </location>
</feature>
<keyword evidence="3" id="KW-0547">Nucleotide-binding</keyword>